<keyword evidence="7" id="KW-0539">Nucleus</keyword>
<protein>
    <recommendedName>
        <fullName evidence="8">Zn(2)-C6 fungal-type domain-containing protein</fullName>
    </recommendedName>
</protein>
<dbReference type="AlphaFoldDB" id="A0AAD4PWC9"/>
<proteinExistence type="predicted"/>
<keyword evidence="5" id="KW-0238">DNA-binding</keyword>
<evidence type="ECO:0000313" key="9">
    <source>
        <dbReference type="EMBL" id="KAH8691389.1"/>
    </source>
</evidence>
<dbReference type="InterPro" id="IPR001138">
    <property type="entry name" value="Zn2Cys6_DnaBD"/>
</dbReference>
<evidence type="ECO:0000256" key="6">
    <source>
        <dbReference type="ARBA" id="ARBA00023163"/>
    </source>
</evidence>
<dbReference type="GO" id="GO:0000981">
    <property type="term" value="F:DNA-binding transcription factor activity, RNA polymerase II-specific"/>
    <property type="evidence" value="ECO:0007669"/>
    <property type="project" value="InterPro"/>
</dbReference>
<dbReference type="PROSITE" id="PS50048">
    <property type="entry name" value="ZN2_CY6_FUNGAL_2"/>
    <property type="match status" value="1"/>
</dbReference>
<dbReference type="GO" id="GO:0043565">
    <property type="term" value="F:sequence-specific DNA binding"/>
    <property type="evidence" value="ECO:0007669"/>
    <property type="project" value="TreeGrafter"/>
</dbReference>
<dbReference type="InterPro" id="IPR036864">
    <property type="entry name" value="Zn2-C6_fun-type_DNA-bd_sf"/>
</dbReference>
<comment type="caution">
    <text evidence="9">The sequence shown here is derived from an EMBL/GenBank/DDBJ whole genome shotgun (WGS) entry which is preliminary data.</text>
</comment>
<evidence type="ECO:0000256" key="5">
    <source>
        <dbReference type="ARBA" id="ARBA00023125"/>
    </source>
</evidence>
<evidence type="ECO:0000256" key="1">
    <source>
        <dbReference type="ARBA" id="ARBA00004123"/>
    </source>
</evidence>
<dbReference type="EMBL" id="JAJTJA010000012">
    <property type="protein sequence ID" value="KAH8691389.1"/>
    <property type="molecule type" value="Genomic_DNA"/>
</dbReference>
<dbReference type="PANTHER" id="PTHR47782:SF1">
    <property type="entry name" value="PYRIMIDINE PATHWAY REGULATORY PROTEIN 1"/>
    <property type="match status" value="1"/>
</dbReference>
<dbReference type="RefSeq" id="XP_046067481.1">
    <property type="nucleotide sequence ID" value="XM_046221495.1"/>
</dbReference>
<evidence type="ECO:0000313" key="10">
    <source>
        <dbReference type="Proteomes" id="UP001201262"/>
    </source>
</evidence>
<keyword evidence="3" id="KW-0862">Zinc</keyword>
<gene>
    <name evidence="9" type="ORF">BGW36DRAFT_438990</name>
</gene>
<keyword evidence="4" id="KW-0805">Transcription regulation</keyword>
<organism evidence="9 10">
    <name type="scientific">Talaromyces proteolyticus</name>
    <dbReference type="NCBI Taxonomy" id="1131652"/>
    <lineage>
        <taxon>Eukaryota</taxon>
        <taxon>Fungi</taxon>
        <taxon>Dikarya</taxon>
        <taxon>Ascomycota</taxon>
        <taxon>Pezizomycotina</taxon>
        <taxon>Eurotiomycetes</taxon>
        <taxon>Eurotiomycetidae</taxon>
        <taxon>Eurotiales</taxon>
        <taxon>Trichocomaceae</taxon>
        <taxon>Talaromyces</taxon>
        <taxon>Talaromyces sect. Bacilispori</taxon>
    </lineage>
</organism>
<feature type="domain" description="Zn(2)-C6 fungal-type" evidence="8">
    <location>
        <begin position="5"/>
        <end position="35"/>
    </location>
</feature>
<dbReference type="GO" id="GO:0005634">
    <property type="term" value="C:nucleus"/>
    <property type="evidence" value="ECO:0007669"/>
    <property type="project" value="UniProtKB-SubCell"/>
</dbReference>
<dbReference type="InterPro" id="IPR052202">
    <property type="entry name" value="Yeast_MetPath_Reg"/>
</dbReference>
<dbReference type="Gene3D" id="4.10.240.10">
    <property type="entry name" value="Zn(2)-C6 fungal-type DNA-binding domain"/>
    <property type="match status" value="1"/>
</dbReference>
<comment type="subcellular location">
    <subcellularLocation>
        <location evidence="1">Nucleus</location>
    </subcellularLocation>
</comment>
<dbReference type="SUPFAM" id="SSF57701">
    <property type="entry name" value="Zn2/Cys6 DNA-binding domain"/>
    <property type="match status" value="1"/>
</dbReference>
<evidence type="ECO:0000256" key="3">
    <source>
        <dbReference type="ARBA" id="ARBA00022833"/>
    </source>
</evidence>
<dbReference type="SMART" id="SM00066">
    <property type="entry name" value="GAL4"/>
    <property type="match status" value="1"/>
</dbReference>
<dbReference type="GO" id="GO:0008270">
    <property type="term" value="F:zinc ion binding"/>
    <property type="evidence" value="ECO:0007669"/>
    <property type="project" value="InterPro"/>
</dbReference>
<dbReference type="Proteomes" id="UP001201262">
    <property type="component" value="Unassembled WGS sequence"/>
</dbReference>
<keyword evidence="6" id="KW-0804">Transcription</keyword>
<dbReference type="GO" id="GO:0045944">
    <property type="term" value="P:positive regulation of transcription by RNA polymerase II"/>
    <property type="evidence" value="ECO:0007669"/>
    <property type="project" value="TreeGrafter"/>
</dbReference>
<dbReference type="Pfam" id="PF00172">
    <property type="entry name" value="Zn_clus"/>
    <property type="match status" value="1"/>
</dbReference>
<reference evidence="9" key="1">
    <citation type="submission" date="2021-12" db="EMBL/GenBank/DDBJ databases">
        <title>Convergent genome expansion in fungi linked to evolution of root-endophyte symbiosis.</title>
        <authorList>
            <consortium name="DOE Joint Genome Institute"/>
            <person name="Ke Y.-H."/>
            <person name="Bonito G."/>
            <person name="Liao H.-L."/>
            <person name="Looney B."/>
            <person name="Rojas-Flechas A."/>
            <person name="Nash J."/>
            <person name="Hameed K."/>
            <person name="Schadt C."/>
            <person name="Martin F."/>
            <person name="Crous P.W."/>
            <person name="Miettinen O."/>
            <person name="Magnuson J.K."/>
            <person name="Labbe J."/>
            <person name="Jacobson D."/>
            <person name="Doktycz M.J."/>
            <person name="Veneault-Fourrey C."/>
            <person name="Kuo A."/>
            <person name="Mondo S."/>
            <person name="Calhoun S."/>
            <person name="Riley R."/>
            <person name="Ohm R."/>
            <person name="LaButti K."/>
            <person name="Andreopoulos B."/>
            <person name="Pangilinan J."/>
            <person name="Nolan M."/>
            <person name="Tritt A."/>
            <person name="Clum A."/>
            <person name="Lipzen A."/>
            <person name="Daum C."/>
            <person name="Barry K."/>
            <person name="Grigoriev I.V."/>
            <person name="Vilgalys R."/>
        </authorList>
    </citation>
    <scope>NUCLEOTIDE SEQUENCE</scope>
    <source>
        <strain evidence="9">PMI_201</strain>
    </source>
</reference>
<evidence type="ECO:0000259" key="8">
    <source>
        <dbReference type="PROSITE" id="PS50048"/>
    </source>
</evidence>
<evidence type="ECO:0000256" key="2">
    <source>
        <dbReference type="ARBA" id="ARBA00022723"/>
    </source>
</evidence>
<keyword evidence="10" id="KW-1185">Reference proteome</keyword>
<evidence type="ECO:0000256" key="7">
    <source>
        <dbReference type="ARBA" id="ARBA00023242"/>
    </source>
</evidence>
<dbReference type="PANTHER" id="PTHR47782">
    <property type="entry name" value="ZN(II)2CYS6 TRANSCRIPTION FACTOR (EUROFUNG)-RELATED"/>
    <property type="match status" value="1"/>
</dbReference>
<sequence>MSDQICIRCRKRKIRCDLQLPSCKNCKLADVECLFWDDSLGQKIPCSYLHSLRQKVLGLKSQIETAQEQCRGSSNDLRANVESTQSLEYSYHLRTSDCVNLKYQSRQAYLGPGNSARLIERHLNDAIHWHLVNNIQLPKSLLPDEISQFPFLQEMAPHDSNLLWPYSLTSDQRRSELHSLVPPSTQRAIIEHYFETVSPEYTLLSPAQESMLRGHENPLRWSSMHKNDPGAMVVSIVFAISAALITRDLDPSLSYVATHCREDLHKVHQRVVSPMDPIEAPKRTCMTLCGLVLCELICPVSGKLWDLLGRAISTLDHLQEAYRVINTELDEDFWRLERSLLKLESCVALHLRRPSHFCEIRLWHYLDDFSTSNNMSNELKIMSHLHNITQRFFTLTFYSERLFEKLIPRPLQIDSIDSDIDIQSATLYAALHPLFTTTNVWSTGKLEGHSFRLFHIIARSAATIITHIAYLNEKNKIISIWMAAERVLELGVVWAAYLLYQKTTTTSSEKHIYSNMGMSTAISPILKVSALLASFNARWKRGSAYVAVWETFVELLWNML</sequence>
<accession>A0AAD4PWC9</accession>
<dbReference type="CDD" id="cd00067">
    <property type="entry name" value="GAL4"/>
    <property type="match status" value="1"/>
</dbReference>
<dbReference type="GeneID" id="70251782"/>
<evidence type="ECO:0000256" key="4">
    <source>
        <dbReference type="ARBA" id="ARBA00023015"/>
    </source>
</evidence>
<keyword evidence="2" id="KW-0479">Metal-binding</keyword>
<name>A0AAD4PWC9_9EURO</name>